<protein>
    <recommendedName>
        <fullName evidence="3">Phage protein</fullName>
    </recommendedName>
</protein>
<evidence type="ECO:0000313" key="2">
    <source>
        <dbReference type="Proteomes" id="UP001231915"/>
    </source>
</evidence>
<keyword evidence="2" id="KW-1185">Reference proteome</keyword>
<dbReference type="EMBL" id="JASJUT010000003">
    <property type="protein sequence ID" value="MDK2595203.1"/>
    <property type="molecule type" value="Genomic_DNA"/>
</dbReference>
<sequence>MFKSDGKQIATWLNKGYAQKLVKASSGYWNKTAEFVMWAVNQKEAQQNEEPILSFLAWERLTDKLDNEPVSLYRKRVQYALVNTIEAGDLANIKDVFARLDIEVLSVRERIDGRDWDIVALDISDTALANNNNLLPEIIQLYGRTCRRYEFTVHNVADVFLSIGETHVQWDSCHVPHAMYLKADSKAQQQYTHGFTALQNESSTAPLLPIEHDVKHDLELEQLYQFIGLENQVSNTEFFAADLIVQHALIAQHRYGFISKEGGISTAKL</sequence>
<dbReference type="RefSeq" id="WP_284136967.1">
    <property type="nucleotide sequence ID" value="NZ_JASJUT010000003.1"/>
</dbReference>
<proteinExistence type="predicted"/>
<evidence type="ECO:0000313" key="1">
    <source>
        <dbReference type="EMBL" id="MDK2595203.1"/>
    </source>
</evidence>
<dbReference type="Proteomes" id="UP001231915">
    <property type="component" value="Unassembled WGS sequence"/>
</dbReference>
<reference evidence="1 2" key="1">
    <citation type="submission" date="2023-05" db="EMBL/GenBank/DDBJ databases">
        <title>Pseudoalteromonas ardens sp. nov., Pseudoalteromonas obscura sp. nov., and Pseudoalteromonas umbrosa sp. nov., isolated from the coral Montipora capitata.</title>
        <authorList>
            <person name="Thomas E.M."/>
            <person name="Smith E.M."/>
            <person name="Papke E."/>
            <person name="Shlafstein M.D."/>
            <person name="Oline D.K."/>
            <person name="Videau P."/>
            <person name="Saw J.H."/>
            <person name="Strangman W.K."/>
            <person name="Ushijima B."/>
        </authorList>
    </citation>
    <scope>NUCLEOTIDE SEQUENCE [LARGE SCALE GENOMIC DNA]</scope>
    <source>
        <strain evidence="1 2">P94</strain>
    </source>
</reference>
<organism evidence="1 2">
    <name type="scientific">Pseudoalteromonas obscura</name>
    <dbReference type="NCBI Taxonomy" id="3048491"/>
    <lineage>
        <taxon>Bacteria</taxon>
        <taxon>Pseudomonadati</taxon>
        <taxon>Pseudomonadota</taxon>
        <taxon>Gammaproteobacteria</taxon>
        <taxon>Alteromonadales</taxon>
        <taxon>Pseudoalteromonadaceae</taxon>
        <taxon>Pseudoalteromonas</taxon>
    </lineage>
</organism>
<accession>A0ABT7EJL0</accession>
<comment type="caution">
    <text evidence="1">The sequence shown here is derived from an EMBL/GenBank/DDBJ whole genome shotgun (WGS) entry which is preliminary data.</text>
</comment>
<name>A0ABT7EJL0_9GAMM</name>
<gene>
    <name evidence="1" type="ORF">QNM18_09135</name>
</gene>
<evidence type="ECO:0008006" key="3">
    <source>
        <dbReference type="Google" id="ProtNLM"/>
    </source>
</evidence>